<dbReference type="PRINTS" id="PR00413">
    <property type="entry name" value="HADHALOGNASE"/>
</dbReference>
<dbReference type="NCBIfam" id="TIGR01509">
    <property type="entry name" value="HAD-SF-IA-v3"/>
    <property type="match status" value="1"/>
</dbReference>
<protein>
    <recommendedName>
        <fullName evidence="3">(S)-2-haloacid dehalogenase</fullName>
        <ecNumber evidence="3">3.8.1.2</ecNumber>
    </recommendedName>
    <alternativeName>
        <fullName evidence="3">2-haloalkanoic acid dehalogenase</fullName>
    </alternativeName>
    <alternativeName>
        <fullName evidence="3">Halocarboxylic acid halidohydrolase</fullName>
    </alternativeName>
    <alternativeName>
        <fullName evidence="3">L-2-haloacid dehalogenase</fullName>
    </alternativeName>
</protein>
<comment type="catalytic activity">
    <reaction evidence="3">
        <text>an (S)-2-haloacid + H2O = a (2R)-2-hydroxycarboxylate + a halide anion + H(+)</text>
        <dbReference type="Rhea" id="RHEA:11192"/>
        <dbReference type="ChEBI" id="CHEBI:15377"/>
        <dbReference type="ChEBI" id="CHEBI:15378"/>
        <dbReference type="ChEBI" id="CHEBI:16042"/>
        <dbReference type="ChEBI" id="CHEBI:58314"/>
        <dbReference type="ChEBI" id="CHEBI:137405"/>
        <dbReference type="EC" id="3.8.1.2"/>
    </reaction>
</comment>
<dbReference type="InterPro" id="IPR006439">
    <property type="entry name" value="HAD-SF_hydro_IA"/>
</dbReference>
<comment type="similarity">
    <text evidence="1 3">Belongs to the HAD-like hydrolase superfamily. S-2-haloalkanoic acid dehalogenase family.</text>
</comment>
<dbReference type="NCBIfam" id="TIGR01493">
    <property type="entry name" value="HAD-SF-IA-v2"/>
    <property type="match status" value="1"/>
</dbReference>
<dbReference type="InterPro" id="IPR023214">
    <property type="entry name" value="HAD_sf"/>
</dbReference>
<evidence type="ECO:0000256" key="3">
    <source>
        <dbReference type="RuleBase" id="RU368077"/>
    </source>
</evidence>
<dbReference type="CDD" id="cd02588">
    <property type="entry name" value="HAD_L2-DEX"/>
    <property type="match status" value="1"/>
</dbReference>
<name>A0A6J5DCB3_9BURK</name>
<dbReference type="InterPro" id="IPR023198">
    <property type="entry name" value="PGP-like_dom2"/>
</dbReference>
<evidence type="ECO:0000313" key="4">
    <source>
        <dbReference type="EMBL" id="CAB3751888.1"/>
    </source>
</evidence>
<dbReference type="RefSeq" id="WP_175225903.1">
    <property type="nucleotide sequence ID" value="NZ_CADIKH010000006.1"/>
</dbReference>
<sequence length="227" mass="25113">MNPIKGVVFDLYGTLYDVHSVASLCSQFYPGRGLEISMLWRQKQLEYTWLRSLMGSYAPFEQVTDDALGFIGKQLKLNLTSGTHEALCNEYLQIKPYPEVPAALAKLRAQGLPLAILSNGSRHSIRSVVNHSGLEPQFDYLLSVDDVQVFKPHNAAYELAEKRMGIARDDLLFVSSNAWDASGAHHFGFTVCWVNRTSNTFDELGQRPDHVIAGLDELPALVGGASA</sequence>
<organism evidence="4 5">
    <name type="scientific">Paraburkholderia humisilvae</name>
    <dbReference type="NCBI Taxonomy" id="627669"/>
    <lineage>
        <taxon>Bacteria</taxon>
        <taxon>Pseudomonadati</taxon>
        <taxon>Pseudomonadota</taxon>
        <taxon>Betaproteobacteria</taxon>
        <taxon>Burkholderiales</taxon>
        <taxon>Burkholderiaceae</taxon>
        <taxon>Paraburkholderia</taxon>
    </lineage>
</organism>
<dbReference type="GO" id="GO:0018784">
    <property type="term" value="F:(S)-2-haloacid dehalogenase activity"/>
    <property type="evidence" value="ECO:0007669"/>
    <property type="project" value="UniProtKB-UniRule"/>
</dbReference>
<dbReference type="PANTHER" id="PTHR43316">
    <property type="entry name" value="HYDROLASE, HALOACID DELAHOGENASE-RELATED"/>
    <property type="match status" value="1"/>
</dbReference>
<dbReference type="Proteomes" id="UP000494363">
    <property type="component" value="Unassembled WGS sequence"/>
</dbReference>
<dbReference type="EMBL" id="CADIKH010000006">
    <property type="protein sequence ID" value="CAB3751888.1"/>
    <property type="molecule type" value="Genomic_DNA"/>
</dbReference>
<dbReference type="SFLD" id="SFLDG01135">
    <property type="entry name" value="C1.5.6:_HAD__Beta-PGM__Phospha"/>
    <property type="match status" value="1"/>
</dbReference>
<proteinExistence type="inferred from homology"/>
<evidence type="ECO:0000313" key="5">
    <source>
        <dbReference type="Proteomes" id="UP000494363"/>
    </source>
</evidence>
<dbReference type="InterPro" id="IPR006328">
    <property type="entry name" value="2-HAD"/>
</dbReference>
<dbReference type="SUPFAM" id="SSF56784">
    <property type="entry name" value="HAD-like"/>
    <property type="match status" value="1"/>
</dbReference>
<dbReference type="AlphaFoldDB" id="A0A6J5DCB3"/>
<gene>
    <name evidence="4" type="ORF">LMG29542_01582</name>
</gene>
<dbReference type="Pfam" id="PF00702">
    <property type="entry name" value="Hydrolase"/>
    <property type="match status" value="1"/>
</dbReference>
<dbReference type="Gene3D" id="3.40.50.1000">
    <property type="entry name" value="HAD superfamily/HAD-like"/>
    <property type="match status" value="1"/>
</dbReference>
<reference evidence="4 5" key="1">
    <citation type="submission" date="2020-04" db="EMBL/GenBank/DDBJ databases">
        <authorList>
            <person name="De Canck E."/>
        </authorList>
    </citation>
    <scope>NUCLEOTIDE SEQUENCE [LARGE SCALE GENOMIC DNA]</scope>
    <source>
        <strain evidence="4 5">LMG 29542</strain>
    </source>
</reference>
<evidence type="ECO:0000256" key="1">
    <source>
        <dbReference type="ARBA" id="ARBA00008106"/>
    </source>
</evidence>
<dbReference type="PANTHER" id="PTHR43316:SF3">
    <property type="entry name" value="HALOACID DEHALOGENASE, TYPE II (AFU_ORTHOLOGUE AFUA_2G07750)-RELATED"/>
    <property type="match status" value="1"/>
</dbReference>
<dbReference type="SFLD" id="SFLDF00045">
    <property type="entry name" value="2-haloacid_dehalogenase"/>
    <property type="match status" value="1"/>
</dbReference>
<keyword evidence="5" id="KW-1185">Reference proteome</keyword>
<dbReference type="Gene3D" id="1.10.150.240">
    <property type="entry name" value="Putative phosphatase, domain 2"/>
    <property type="match status" value="1"/>
</dbReference>
<dbReference type="InterPro" id="IPR051540">
    <property type="entry name" value="S-2-haloacid_dehalogenase"/>
</dbReference>
<dbReference type="SFLD" id="SFLDG01129">
    <property type="entry name" value="C1.5:_HAD__Beta-PGM__Phosphata"/>
    <property type="match status" value="1"/>
</dbReference>
<dbReference type="InterPro" id="IPR036412">
    <property type="entry name" value="HAD-like_sf"/>
</dbReference>
<dbReference type="EC" id="3.8.1.2" evidence="3"/>
<keyword evidence="2 3" id="KW-0378">Hydrolase</keyword>
<accession>A0A6J5DCB3</accession>
<evidence type="ECO:0000256" key="2">
    <source>
        <dbReference type="ARBA" id="ARBA00022801"/>
    </source>
</evidence>
<comment type="function">
    <text evidence="3">Catalyzes the hydrolytic dehalogenation of small (S)-2-haloalkanoic acids to yield the corresponding (R)-2-hydroxyalkanoic acids.</text>
</comment>
<dbReference type="NCBIfam" id="TIGR01428">
    <property type="entry name" value="HAD_type_II"/>
    <property type="match status" value="1"/>
</dbReference>
<dbReference type="SFLD" id="SFLDS00003">
    <property type="entry name" value="Haloacid_Dehalogenase"/>
    <property type="match status" value="1"/>
</dbReference>